<dbReference type="PANTHER" id="PTHR31591">
    <property type="entry name" value="UPF0613 PROTEIN PB24D3.06C"/>
    <property type="match status" value="1"/>
</dbReference>
<gene>
    <name evidence="1" type="ORF">K505DRAFT_321226</name>
</gene>
<dbReference type="Gene3D" id="3.40.50.1820">
    <property type="entry name" value="alpha/beta hydrolase"/>
    <property type="match status" value="1"/>
</dbReference>
<dbReference type="Pfam" id="PF08538">
    <property type="entry name" value="DUF1749"/>
    <property type="match status" value="1"/>
</dbReference>
<dbReference type="EMBL" id="MU001766">
    <property type="protein sequence ID" value="KAF2799341.1"/>
    <property type="molecule type" value="Genomic_DNA"/>
</dbReference>
<dbReference type="InterPro" id="IPR013744">
    <property type="entry name" value="SidJ"/>
</dbReference>
<evidence type="ECO:0000313" key="2">
    <source>
        <dbReference type="Proteomes" id="UP000799757"/>
    </source>
</evidence>
<accession>A0A6A6XRZ6</accession>
<dbReference type="AlphaFoldDB" id="A0A6A6XRZ6"/>
<sequence length="320" mass="33977">MAHPGTLHRYNHPLVAFEHSPPQSSTTSPSTSPTHTLLWLGGLSDGLLTVQYPAAIARSLPPSWRLAEVLISSSYEGWATGSLKRDAQELAACVKYFQSLRGKAGGKIVAMGHSTGCQDIMELCVGTGKGEVALDGAILQGGVSDREAFADMAAKQGLKAEFDAVVQKARELVDEGRGGEIMRKAGNAMGDMLDSPMTAYRTLSLLSKGGDDDYFSSDLEDAALQASFGAFPKETPLAFLLGELDPYVPAEVGKEELLGRWTRFVRSGGGVVDDVHGGVVKGAHHNLDGDPEEVVQELVRRVLGFLEGVESGNVPGVSRL</sequence>
<protein>
    <submittedName>
        <fullName evidence="1">DUF1749-domain-containing protein</fullName>
    </submittedName>
</protein>
<proteinExistence type="predicted"/>
<dbReference type="SUPFAM" id="SSF53474">
    <property type="entry name" value="alpha/beta-Hydrolases"/>
    <property type="match status" value="1"/>
</dbReference>
<dbReference type="InterPro" id="IPR029058">
    <property type="entry name" value="AB_hydrolase_fold"/>
</dbReference>
<name>A0A6A6XRZ6_9PLEO</name>
<evidence type="ECO:0000313" key="1">
    <source>
        <dbReference type="EMBL" id="KAF2799341.1"/>
    </source>
</evidence>
<organism evidence="1 2">
    <name type="scientific">Melanomma pulvis-pyrius CBS 109.77</name>
    <dbReference type="NCBI Taxonomy" id="1314802"/>
    <lineage>
        <taxon>Eukaryota</taxon>
        <taxon>Fungi</taxon>
        <taxon>Dikarya</taxon>
        <taxon>Ascomycota</taxon>
        <taxon>Pezizomycotina</taxon>
        <taxon>Dothideomycetes</taxon>
        <taxon>Pleosporomycetidae</taxon>
        <taxon>Pleosporales</taxon>
        <taxon>Melanommataceae</taxon>
        <taxon>Melanomma</taxon>
    </lineage>
</organism>
<dbReference type="PANTHER" id="PTHR31591:SF7">
    <property type="entry name" value="DUF1749-DOMAIN-CONTAINING PROTEIN"/>
    <property type="match status" value="1"/>
</dbReference>
<dbReference type="Proteomes" id="UP000799757">
    <property type="component" value="Unassembled WGS sequence"/>
</dbReference>
<dbReference type="OrthoDB" id="10034502at2759"/>
<keyword evidence="2" id="KW-1185">Reference proteome</keyword>
<reference evidence="1" key="1">
    <citation type="journal article" date="2020" name="Stud. Mycol.">
        <title>101 Dothideomycetes genomes: a test case for predicting lifestyles and emergence of pathogens.</title>
        <authorList>
            <person name="Haridas S."/>
            <person name="Albert R."/>
            <person name="Binder M."/>
            <person name="Bloem J."/>
            <person name="Labutti K."/>
            <person name="Salamov A."/>
            <person name="Andreopoulos B."/>
            <person name="Baker S."/>
            <person name="Barry K."/>
            <person name="Bills G."/>
            <person name="Bluhm B."/>
            <person name="Cannon C."/>
            <person name="Castanera R."/>
            <person name="Culley D."/>
            <person name="Daum C."/>
            <person name="Ezra D."/>
            <person name="Gonzalez J."/>
            <person name="Henrissat B."/>
            <person name="Kuo A."/>
            <person name="Liang C."/>
            <person name="Lipzen A."/>
            <person name="Lutzoni F."/>
            <person name="Magnuson J."/>
            <person name="Mondo S."/>
            <person name="Nolan M."/>
            <person name="Ohm R."/>
            <person name="Pangilinan J."/>
            <person name="Park H.-J."/>
            <person name="Ramirez L."/>
            <person name="Alfaro M."/>
            <person name="Sun H."/>
            <person name="Tritt A."/>
            <person name="Yoshinaga Y."/>
            <person name="Zwiers L.-H."/>
            <person name="Turgeon B."/>
            <person name="Goodwin S."/>
            <person name="Spatafora J."/>
            <person name="Crous P."/>
            <person name="Grigoriev I."/>
        </authorList>
    </citation>
    <scope>NUCLEOTIDE SEQUENCE</scope>
    <source>
        <strain evidence="1">CBS 109.77</strain>
    </source>
</reference>